<keyword evidence="6" id="KW-0503">Monooxygenase</keyword>
<evidence type="ECO:0000313" key="6">
    <source>
        <dbReference type="EMBL" id="PSC73806.1"/>
    </source>
</evidence>
<sequence length="1179" mass="124070">MAAEEVEELRQRLAESEDRASKAEEERQKLRGSLALLKERALNTGQVVKRLKESQDSLAEARSGLAEEQRRREATEAAMERQLRDTAAAAAAATAAAAAAERAQQRAAAAEQRAAAAERAAVAARDEAVVVWRQLEAQRVQADRGGGVAAEQQQQQLGGPAVQELQQQVHELAAELHRWHASFAALVSGGSRTHLGSLPPPPPPAAARQQRPRQPRQRQGPTSPRAPQAAAAALPTAAGTMPPVEAAAQPPTEDARAKAVRQVAEQKAAAAGTAAAPSGGGGHRGPNKRGRPAAAANGPAAAANVLAEAFESMDGARGGAKRAKAAASAQHQGRGGGVAPAPAPTAPAAAAAAEASLAISANELPGGQEREQTPAADEAAQLLGSLTASAPPGGPDARQLERVAADLHLRLADKRLPLPLLLACFETAVLECAAPQPQPQHLRCGAGEQQEQREGGDGSAALASASPEHWFRVPGGAEAALQQGGPVGDVPPFVAVWCSREALAGHHLAWLLHCAVRIHRLERMRLAASAVAADAAAPRSEGSASGFAAALQRHLHQLVAGCCLAACGAAAAAALRHTETEVCALAAAAAGLCRVFGNVEALWALTLDLVTCPAAPAIVLPALAAAADVWPAVLAAAAGSSAAGDVAAWQKGERASAAAAAWPHPGGAVKRPSPSSPHKMGDLGADFSFLEGGLVAHTEQVKHELEMLAWPGREWVVPRAPAAGSTHFYDVLIVGGGQCGMAVAFGLMREKVCNIVCLDENEPGKEGPWVTYARMKTLRTPKHLTGLDYGMPSLTFQAFYEARFGQQAWGKLDKIPKEIWMEYLMWYRHVLNIPVQNGSRCAAIHPIDPASASAGFRVTVQRCSGATEVVCARKVVLATGIQGGGEWHVPAFIKESCPKQLYAHTSEHINFEALKGKRVAILGGGASAFDNAQYALTQGVGEVHVFVRREELPRINPIRFMEQAGFMKHFADLDDASKYAGIAFFMQFNQPPTNDTFNRACAYPNFVLHTGAAWQRLEPSADGSRVRVHSAKGDDGEFDFLVVSTGLLTDTRLRAELAPVADHIATWADRFRAPGTQRHPLIDVHPYLGPSFEFLEKHPGAAPYVTGIFAYNYSALASLGLSASALSGSKYALPKVVAGITRQLFIEDSPAVLEDYLNYREEEFVGTWPRAEPAAPGAA</sequence>
<dbReference type="Proteomes" id="UP000239649">
    <property type="component" value="Unassembled WGS sequence"/>
</dbReference>
<keyword evidence="2" id="KW-0560">Oxidoreductase</keyword>
<feature type="region of interest" description="Disordered" evidence="5">
    <location>
        <begin position="48"/>
        <end position="81"/>
    </location>
</feature>
<dbReference type="EC" id="1.14.13.168" evidence="3"/>
<dbReference type="OrthoDB" id="1716816at2759"/>
<dbReference type="PANTHER" id="PTHR43539">
    <property type="entry name" value="FLAVIN-BINDING MONOOXYGENASE-LIKE PROTEIN (AFU_ORTHOLOGUE AFUA_4G09220)"/>
    <property type="match status" value="1"/>
</dbReference>
<dbReference type="Gene3D" id="3.50.50.60">
    <property type="entry name" value="FAD/NAD(P)-binding domain"/>
    <property type="match status" value="1"/>
</dbReference>
<dbReference type="SUPFAM" id="SSF51905">
    <property type="entry name" value="FAD/NAD(P)-binding domain"/>
    <property type="match status" value="1"/>
</dbReference>
<evidence type="ECO:0000256" key="1">
    <source>
        <dbReference type="ARBA" id="ARBA00009183"/>
    </source>
</evidence>
<dbReference type="EMBL" id="LHPF02000006">
    <property type="protein sequence ID" value="PSC73806.1"/>
    <property type="molecule type" value="Genomic_DNA"/>
</dbReference>
<feature type="compositionally biased region" description="Low complexity" evidence="5">
    <location>
        <begin position="260"/>
        <end position="277"/>
    </location>
</feature>
<dbReference type="PANTHER" id="PTHR43539:SF91">
    <property type="entry name" value="FAD-DEPENDENT URATE HYDROXYLASE"/>
    <property type="match status" value="1"/>
</dbReference>
<feature type="compositionally biased region" description="Basic and acidic residues" evidence="5">
    <location>
        <begin position="8"/>
        <end position="28"/>
    </location>
</feature>
<keyword evidence="7" id="KW-1185">Reference proteome</keyword>
<dbReference type="InterPro" id="IPR050982">
    <property type="entry name" value="Auxin_biosynth/cation_transpt"/>
</dbReference>
<feature type="compositionally biased region" description="Low complexity" evidence="5">
    <location>
        <begin position="217"/>
        <end position="243"/>
    </location>
</feature>
<feature type="region of interest" description="Disordered" evidence="5">
    <location>
        <begin position="438"/>
        <end position="463"/>
    </location>
</feature>
<feature type="region of interest" description="Disordered" evidence="5">
    <location>
        <begin position="191"/>
        <end position="297"/>
    </location>
</feature>
<accession>A0A2P6VI82</accession>
<dbReference type="Pfam" id="PF13738">
    <property type="entry name" value="Pyr_redox_3"/>
    <property type="match status" value="1"/>
</dbReference>
<comment type="similarity">
    <text evidence="1">Belongs to the FMO family.</text>
</comment>
<evidence type="ECO:0000256" key="3">
    <source>
        <dbReference type="ARBA" id="ARBA00039148"/>
    </source>
</evidence>
<dbReference type="AlphaFoldDB" id="A0A2P6VI82"/>
<feature type="region of interest" description="Disordered" evidence="5">
    <location>
        <begin position="321"/>
        <end position="349"/>
    </location>
</feature>
<evidence type="ECO:0000313" key="7">
    <source>
        <dbReference type="Proteomes" id="UP000239649"/>
    </source>
</evidence>
<dbReference type="GO" id="GO:0103075">
    <property type="term" value="F:indole-3-pyruvate monooxygenase activity"/>
    <property type="evidence" value="ECO:0007669"/>
    <property type="project" value="UniProtKB-EC"/>
</dbReference>
<comment type="catalytic activity">
    <reaction evidence="4">
        <text>indole-3-pyruvate + NADPH + O2 + H(+) = (indol-3-yl)acetate + CO2 + NADP(+) + H2O</text>
        <dbReference type="Rhea" id="RHEA:34331"/>
        <dbReference type="ChEBI" id="CHEBI:15377"/>
        <dbReference type="ChEBI" id="CHEBI:15378"/>
        <dbReference type="ChEBI" id="CHEBI:15379"/>
        <dbReference type="ChEBI" id="CHEBI:16526"/>
        <dbReference type="ChEBI" id="CHEBI:17640"/>
        <dbReference type="ChEBI" id="CHEBI:30854"/>
        <dbReference type="ChEBI" id="CHEBI:57783"/>
        <dbReference type="ChEBI" id="CHEBI:58349"/>
        <dbReference type="EC" id="1.14.13.168"/>
    </reaction>
</comment>
<comment type="caution">
    <text evidence="6">The sequence shown here is derived from an EMBL/GenBank/DDBJ whole genome shotgun (WGS) entry which is preliminary data.</text>
</comment>
<proteinExistence type="inferred from homology"/>
<evidence type="ECO:0000256" key="4">
    <source>
        <dbReference type="ARBA" id="ARBA00047707"/>
    </source>
</evidence>
<dbReference type="GO" id="GO:0050660">
    <property type="term" value="F:flavin adenine dinucleotide binding"/>
    <property type="evidence" value="ECO:0007669"/>
    <property type="project" value="TreeGrafter"/>
</dbReference>
<reference evidence="6 7" key="1">
    <citation type="journal article" date="2018" name="Plant J.">
        <title>Genome sequences of Chlorella sorokiniana UTEX 1602 and Micractinium conductrix SAG 241.80: implications to maltose excretion by a green alga.</title>
        <authorList>
            <person name="Arriola M.B."/>
            <person name="Velmurugan N."/>
            <person name="Zhang Y."/>
            <person name="Plunkett M.H."/>
            <person name="Hondzo H."/>
            <person name="Barney B.M."/>
        </authorList>
    </citation>
    <scope>NUCLEOTIDE SEQUENCE [LARGE SCALE GENOMIC DNA]</scope>
    <source>
        <strain evidence="6 7">SAG 241.80</strain>
    </source>
</reference>
<gene>
    <name evidence="6" type="ORF">C2E20_3124</name>
</gene>
<dbReference type="InterPro" id="IPR036188">
    <property type="entry name" value="FAD/NAD-bd_sf"/>
</dbReference>
<feature type="region of interest" description="Disordered" evidence="5">
    <location>
        <begin position="1"/>
        <end position="28"/>
    </location>
</feature>
<protein>
    <recommendedName>
        <fullName evidence="3">indole-3-pyruvate monooxygenase</fullName>
        <ecNumber evidence="3">1.14.13.168</ecNumber>
    </recommendedName>
</protein>
<name>A0A2P6VI82_9CHLO</name>
<dbReference type="STRING" id="554055.A0A2P6VI82"/>
<evidence type="ECO:0000256" key="2">
    <source>
        <dbReference type="ARBA" id="ARBA00023002"/>
    </source>
</evidence>
<organism evidence="6 7">
    <name type="scientific">Micractinium conductrix</name>
    <dbReference type="NCBI Taxonomy" id="554055"/>
    <lineage>
        <taxon>Eukaryota</taxon>
        <taxon>Viridiplantae</taxon>
        <taxon>Chlorophyta</taxon>
        <taxon>core chlorophytes</taxon>
        <taxon>Trebouxiophyceae</taxon>
        <taxon>Chlorellales</taxon>
        <taxon>Chlorellaceae</taxon>
        <taxon>Chlorella clade</taxon>
        <taxon>Micractinium</taxon>
    </lineage>
</organism>
<evidence type="ECO:0000256" key="5">
    <source>
        <dbReference type="SAM" id="MobiDB-lite"/>
    </source>
</evidence>
<feature type="compositionally biased region" description="Basic and acidic residues" evidence="5">
    <location>
        <begin position="65"/>
        <end position="81"/>
    </location>
</feature>